<evidence type="ECO:0000313" key="13">
    <source>
        <dbReference type="EMBL" id="KZV32373.1"/>
    </source>
</evidence>
<keyword evidence="9 12" id="KW-0472">Membrane</keyword>
<sequence>FFFRGNIVSFLVYLAPISTFYRICRKKSTEGFQAIPYSVALFSAMLYLYYAFLKKNVIILITINSVGCVFELSYLAIFMIYATKESKIFTTKLLLLFNTMAMGLIIACTYIFAEGHRRVMIVGWICAAFSVSVFAAPLSIMRQVIRTKSVEFMPFSLSFFLTLCAVMWFFYGLLIKDYYIAAPNILGFTFGITQMILYVMYKNPKVEQIPPDEPKIQDLNMTMEFKSLDQNRKSSKTEPNGRELEIVVIGYDEQVPGRIIEPVSGGNIGMKKGGGNSGRSENKGRNFGGRESIKNEKMKKNMRRLGGSGGGLSLESFANAKTRSGSYNPAMIKRQREFYKNAKYLRKYKKSLKNLEQENVPSTAVRLFEGGNASEEGDHVNRQNKKNTHRALSLQQLYEMKREEEEKVRAEREAVVQAKKQEIQRVEARRRALKEKMYKKTKSGQPVMKYRIEHLLETIQGSTN</sequence>
<dbReference type="InterPro" id="IPR004316">
    <property type="entry name" value="SWEET_rpt"/>
</dbReference>
<feature type="transmembrane region" description="Helical" evidence="12">
    <location>
        <begin position="58"/>
        <end position="81"/>
    </location>
</feature>
<organism evidence="13 14">
    <name type="scientific">Dorcoceras hygrometricum</name>
    <dbReference type="NCBI Taxonomy" id="472368"/>
    <lineage>
        <taxon>Eukaryota</taxon>
        <taxon>Viridiplantae</taxon>
        <taxon>Streptophyta</taxon>
        <taxon>Embryophyta</taxon>
        <taxon>Tracheophyta</taxon>
        <taxon>Spermatophyta</taxon>
        <taxon>Magnoliopsida</taxon>
        <taxon>eudicotyledons</taxon>
        <taxon>Gunneridae</taxon>
        <taxon>Pentapetalae</taxon>
        <taxon>asterids</taxon>
        <taxon>lamiids</taxon>
        <taxon>Lamiales</taxon>
        <taxon>Gesneriaceae</taxon>
        <taxon>Didymocarpoideae</taxon>
        <taxon>Trichosporeae</taxon>
        <taxon>Loxocarpinae</taxon>
        <taxon>Dorcoceras</taxon>
    </lineage>
</organism>
<evidence type="ECO:0000313" key="14">
    <source>
        <dbReference type="Proteomes" id="UP000250235"/>
    </source>
</evidence>
<dbReference type="Gene3D" id="1.20.1280.290">
    <property type="match status" value="2"/>
</dbReference>
<feature type="transmembrane region" description="Helical" evidence="12">
    <location>
        <begin position="152"/>
        <end position="174"/>
    </location>
</feature>
<keyword evidence="4" id="KW-1003">Cell membrane</keyword>
<dbReference type="GO" id="GO:0005886">
    <property type="term" value="C:plasma membrane"/>
    <property type="evidence" value="ECO:0007669"/>
    <property type="project" value="UniProtKB-SubCell"/>
</dbReference>
<evidence type="ECO:0000256" key="1">
    <source>
        <dbReference type="ARBA" id="ARBA00004651"/>
    </source>
</evidence>
<keyword evidence="3" id="KW-0813">Transport</keyword>
<keyword evidence="14" id="KW-1185">Reference proteome</keyword>
<keyword evidence="8 12" id="KW-1133">Transmembrane helix</keyword>
<feature type="coiled-coil region" evidence="10">
    <location>
        <begin position="394"/>
        <end position="436"/>
    </location>
</feature>
<comment type="similarity">
    <text evidence="2">Belongs to the SWEET sugar transporter family.</text>
</comment>
<dbReference type="GO" id="GO:0051119">
    <property type="term" value="F:sugar transmembrane transporter activity"/>
    <property type="evidence" value="ECO:0007669"/>
    <property type="project" value="InterPro"/>
</dbReference>
<dbReference type="EMBL" id="KV006883">
    <property type="protein sequence ID" value="KZV32373.1"/>
    <property type="molecule type" value="Genomic_DNA"/>
</dbReference>
<feature type="transmembrane region" description="Helical" evidence="12">
    <location>
        <begin position="35"/>
        <end position="52"/>
    </location>
</feature>
<dbReference type="Pfam" id="PF03083">
    <property type="entry name" value="MtN3_slv"/>
    <property type="match status" value="2"/>
</dbReference>
<dbReference type="FunFam" id="1.20.1280.290:FF:000003">
    <property type="entry name" value="Bidirectional sugar transporter SWEET"/>
    <property type="match status" value="1"/>
</dbReference>
<evidence type="ECO:0000256" key="12">
    <source>
        <dbReference type="SAM" id="Phobius"/>
    </source>
</evidence>
<reference evidence="13 14" key="1">
    <citation type="journal article" date="2015" name="Proc. Natl. Acad. Sci. U.S.A.">
        <title>The resurrection genome of Boea hygrometrica: A blueprint for survival of dehydration.</title>
        <authorList>
            <person name="Xiao L."/>
            <person name="Yang G."/>
            <person name="Zhang L."/>
            <person name="Yang X."/>
            <person name="Zhao S."/>
            <person name="Ji Z."/>
            <person name="Zhou Q."/>
            <person name="Hu M."/>
            <person name="Wang Y."/>
            <person name="Chen M."/>
            <person name="Xu Y."/>
            <person name="Jin H."/>
            <person name="Xiao X."/>
            <person name="Hu G."/>
            <person name="Bao F."/>
            <person name="Hu Y."/>
            <person name="Wan P."/>
            <person name="Li L."/>
            <person name="Deng X."/>
            <person name="Kuang T."/>
            <person name="Xiang C."/>
            <person name="Zhu J.K."/>
            <person name="Oliver M.J."/>
            <person name="He Y."/>
        </authorList>
    </citation>
    <scope>NUCLEOTIDE SEQUENCE [LARGE SCALE GENOMIC DNA]</scope>
    <source>
        <strain evidence="14">cv. XS01</strain>
    </source>
</reference>
<gene>
    <name evidence="13" type="ORF">F511_03656</name>
</gene>
<dbReference type="InterPro" id="IPR013730">
    <property type="entry name" value="Fyv7/TAP26"/>
</dbReference>
<dbReference type="InterPro" id="IPR047664">
    <property type="entry name" value="SWEET"/>
</dbReference>
<comment type="subcellular location">
    <subcellularLocation>
        <location evidence="1">Cell membrane</location>
        <topology evidence="1">Multi-pass membrane protein</topology>
    </subcellularLocation>
</comment>
<name>A0A2Z7BD14_9LAMI</name>
<accession>A0A2Z7BD14</accession>
<feature type="transmembrane region" description="Helical" evidence="12">
    <location>
        <begin position="93"/>
        <end position="113"/>
    </location>
</feature>
<dbReference type="FunFam" id="1.20.1280.290:FF:000001">
    <property type="entry name" value="Bidirectional sugar transporter SWEET"/>
    <property type="match status" value="1"/>
</dbReference>
<keyword evidence="10" id="KW-0175">Coiled coil</keyword>
<evidence type="ECO:0000256" key="2">
    <source>
        <dbReference type="ARBA" id="ARBA00007809"/>
    </source>
</evidence>
<evidence type="ECO:0000256" key="7">
    <source>
        <dbReference type="ARBA" id="ARBA00022737"/>
    </source>
</evidence>
<dbReference type="PANTHER" id="PTHR10791">
    <property type="entry name" value="RAG1-ACTIVATING PROTEIN 1"/>
    <property type="match status" value="1"/>
</dbReference>
<feature type="transmembrane region" description="Helical" evidence="12">
    <location>
        <begin position="119"/>
        <end position="140"/>
    </location>
</feature>
<evidence type="ECO:0000256" key="6">
    <source>
        <dbReference type="ARBA" id="ARBA00022692"/>
    </source>
</evidence>
<feature type="region of interest" description="Disordered" evidence="11">
    <location>
        <begin position="266"/>
        <end position="297"/>
    </location>
</feature>
<dbReference type="Pfam" id="PF08524">
    <property type="entry name" value="rRNA_processing"/>
    <property type="match status" value="1"/>
</dbReference>
<feature type="non-terminal residue" evidence="13">
    <location>
        <position position="1"/>
    </location>
</feature>
<evidence type="ECO:0000256" key="11">
    <source>
        <dbReference type="SAM" id="MobiDB-lite"/>
    </source>
</evidence>
<feature type="transmembrane region" description="Helical" evidence="12">
    <location>
        <begin position="180"/>
        <end position="201"/>
    </location>
</feature>
<evidence type="ECO:0000256" key="8">
    <source>
        <dbReference type="ARBA" id="ARBA00022989"/>
    </source>
</evidence>
<keyword evidence="5" id="KW-0762">Sugar transport</keyword>
<dbReference type="Proteomes" id="UP000250235">
    <property type="component" value="Unassembled WGS sequence"/>
</dbReference>
<dbReference type="PANTHER" id="PTHR10791:SF157">
    <property type="entry name" value="BIDIRECTIONAL SUGAR TRANSPORTER SWEET"/>
    <property type="match status" value="1"/>
</dbReference>
<protein>
    <recommendedName>
        <fullName evidence="15">Bidirectional sugar transporter SWEET</fullName>
    </recommendedName>
</protein>
<keyword evidence="6 12" id="KW-0812">Transmembrane</keyword>
<evidence type="ECO:0000256" key="3">
    <source>
        <dbReference type="ARBA" id="ARBA00022448"/>
    </source>
</evidence>
<feature type="transmembrane region" description="Helical" evidence="12">
    <location>
        <begin position="6"/>
        <end position="23"/>
    </location>
</feature>
<keyword evidence="7" id="KW-0677">Repeat</keyword>
<feature type="compositionally biased region" description="Gly residues" evidence="11">
    <location>
        <begin position="266"/>
        <end position="277"/>
    </location>
</feature>
<evidence type="ECO:0008006" key="15">
    <source>
        <dbReference type="Google" id="ProtNLM"/>
    </source>
</evidence>
<dbReference type="OrthoDB" id="409725at2759"/>
<evidence type="ECO:0000256" key="10">
    <source>
        <dbReference type="SAM" id="Coils"/>
    </source>
</evidence>
<evidence type="ECO:0000256" key="9">
    <source>
        <dbReference type="ARBA" id="ARBA00023136"/>
    </source>
</evidence>
<proteinExistence type="inferred from homology"/>
<evidence type="ECO:0000256" key="5">
    <source>
        <dbReference type="ARBA" id="ARBA00022597"/>
    </source>
</evidence>
<evidence type="ECO:0000256" key="4">
    <source>
        <dbReference type="ARBA" id="ARBA00022475"/>
    </source>
</evidence>
<dbReference type="AlphaFoldDB" id="A0A2Z7BD14"/>